<dbReference type="Proteomes" id="UP001165085">
    <property type="component" value="Unassembled WGS sequence"/>
</dbReference>
<dbReference type="Pfam" id="PF00226">
    <property type="entry name" value="DnaJ"/>
    <property type="match status" value="1"/>
</dbReference>
<feature type="compositionally biased region" description="Pro residues" evidence="1">
    <location>
        <begin position="107"/>
        <end position="124"/>
    </location>
</feature>
<feature type="region of interest" description="Disordered" evidence="1">
    <location>
        <begin position="1973"/>
        <end position="1992"/>
    </location>
</feature>
<evidence type="ECO:0000256" key="1">
    <source>
        <dbReference type="SAM" id="MobiDB-lite"/>
    </source>
</evidence>
<feature type="region of interest" description="Disordered" evidence="1">
    <location>
        <begin position="2084"/>
        <end position="2108"/>
    </location>
</feature>
<dbReference type="CDD" id="cd06257">
    <property type="entry name" value="DnaJ"/>
    <property type="match status" value="1"/>
</dbReference>
<feature type="compositionally biased region" description="Pro residues" evidence="1">
    <location>
        <begin position="590"/>
        <end position="605"/>
    </location>
</feature>
<feature type="region of interest" description="Disordered" evidence="1">
    <location>
        <begin position="588"/>
        <end position="653"/>
    </location>
</feature>
<dbReference type="EMBL" id="BRXY01000238">
    <property type="protein sequence ID" value="GMH79794.1"/>
    <property type="molecule type" value="Genomic_DNA"/>
</dbReference>
<evidence type="ECO:0000313" key="3">
    <source>
        <dbReference type="EMBL" id="GMH79794.1"/>
    </source>
</evidence>
<dbReference type="Gene3D" id="1.10.287.110">
    <property type="entry name" value="DnaJ domain"/>
    <property type="match status" value="1"/>
</dbReference>
<proteinExistence type="predicted"/>
<comment type="caution">
    <text evidence="3">The sequence shown here is derived from an EMBL/GenBank/DDBJ whole genome shotgun (WGS) entry which is preliminary data.</text>
</comment>
<feature type="region of interest" description="Disordered" evidence="1">
    <location>
        <begin position="1096"/>
        <end position="1117"/>
    </location>
</feature>
<dbReference type="InterPro" id="IPR016024">
    <property type="entry name" value="ARM-type_fold"/>
</dbReference>
<feature type="compositionally biased region" description="Gly residues" evidence="1">
    <location>
        <begin position="2477"/>
        <end position="2486"/>
    </location>
</feature>
<dbReference type="GO" id="GO:0006898">
    <property type="term" value="P:receptor-mediated endocytosis"/>
    <property type="evidence" value="ECO:0007669"/>
    <property type="project" value="TreeGrafter"/>
</dbReference>
<dbReference type="GO" id="GO:0010008">
    <property type="term" value="C:endosome membrane"/>
    <property type="evidence" value="ECO:0007669"/>
    <property type="project" value="TreeGrafter"/>
</dbReference>
<name>A0A9W7B4K7_9STRA</name>
<feature type="region of interest" description="Disordered" evidence="1">
    <location>
        <begin position="2465"/>
        <end position="2492"/>
    </location>
</feature>
<organism evidence="3 4">
    <name type="scientific">Triparma strigata</name>
    <dbReference type="NCBI Taxonomy" id="1606541"/>
    <lineage>
        <taxon>Eukaryota</taxon>
        <taxon>Sar</taxon>
        <taxon>Stramenopiles</taxon>
        <taxon>Ochrophyta</taxon>
        <taxon>Bolidophyceae</taxon>
        <taxon>Parmales</taxon>
        <taxon>Triparmaceae</taxon>
        <taxon>Triparma</taxon>
    </lineage>
</organism>
<protein>
    <recommendedName>
        <fullName evidence="2">J domain-containing protein</fullName>
    </recommendedName>
</protein>
<dbReference type="PROSITE" id="PS50076">
    <property type="entry name" value="DNAJ_2"/>
    <property type="match status" value="1"/>
</dbReference>
<dbReference type="InterPro" id="IPR045802">
    <property type="entry name" value="GRV2/DNAJC13_N"/>
</dbReference>
<dbReference type="SMART" id="SM00271">
    <property type="entry name" value="DnaJ"/>
    <property type="match status" value="1"/>
</dbReference>
<accession>A0A9W7B4K7</accession>
<feature type="compositionally biased region" description="Basic and acidic residues" evidence="1">
    <location>
        <begin position="1102"/>
        <end position="1117"/>
    </location>
</feature>
<dbReference type="GO" id="GO:0007032">
    <property type="term" value="P:endosome organization"/>
    <property type="evidence" value="ECO:0007669"/>
    <property type="project" value="InterPro"/>
</dbReference>
<dbReference type="InterPro" id="IPR036869">
    <property type="entry name" value="J_dom_sf"/>
</dbReference>
<dbReference type="Pfam" id="PF19432">
    <property type="entry name" value="RME-8_N"/>
    <property type="match status" value="2"/>
</dbReference>
<dbReference type="SUPFAM" id="SSF101447">
    <property type="entry name" value="Formin homology 2 domain (FH2 domain)"/>
    <property type="match status" value="1"/>
</dbReference>
<evidence type="ECO:0000313" key="4">
    <source>
        <dbReference type="Proteomes" id="UP001165085"/>
    </source>
</evidence>
<feature type="compositionally biased region" description="Low complexity" evidence="1">
    <location>
        <begin position="606"/>
        <end position="625"/>
    </location>
</feature>
<feature type="compositionally biased region" description="Pro residues" evidence="1">
    <location>
        <begin position="626"/>
        <end position="638"/>
    </location>
</feature>
<feature type="region of interest" description="Disordered" evidence="1">
    <location>
        <begin position="103"/>
        <end position="124"/>
    </location>
</feature>
<reference evidence="4" key="1">
    <citation type="journal article" date="2023" name="Commun. Biol.">
        <title>Genome analysis of Parmales, the sister group of diatoms, reveals the evolutionary specialization of diatoms from phago-mixotrophs to photoautotrophs.</title>
        <authorList>
            <person name="Ban H."/>
            <person name="Sato S."/>
            <person name="Yoshikawa S."/>
            <person name="Yamada K."/>
            <person name="Nakamura Y."/>
            <person name="Ichinomiya M."/>
            <person name="Sato N."/>
            <person name="Blanc-Mathieu R."/>
            <person name="Endo H."/>
            <person name="Kuwata A."/>
            <person name="Ogata H."/>
        </authorList>
    </citation>
    <scope>NUCLEOTIDE SEQUENCE [LARGE SCALE GENOMIC DNA]</scope>
    <source>
        <strain evidence="4">NIES 3701</strain>
    </source>
</reference>
<dbReference type="OrthoDB" id="69656at2759"/>
<dbReference type="PANTHER" id="PTHR36983:SF2">
    <property type="entry name" value="DNAJ HOMOLOG SUBFAMILY C MEMBER 13"/>
    <property type="match status" value="1"/>
</dbReference>
<gene>
    <name evidence="3" type="ORF">TrST_g3476</name>
</gene>
<sequence length="2622" mass="287367">MSSHTPIHTPPLSKFVTKKLRSWRSSYQRIFSLHSSYFITIDPADFKETNRYTYKDLMTVKIDSTNHDEFTLEIGKEKFKFKCKHRSLLLTQLMRLKYEDQAASTLPPHPPNSPVPPPPSPVFIPPSTKSFPCTRLTRHGTRVPSILLVLPFALLETSSDGTTILQHYDYTTITSVGFTTDNQQGLTVHVNGRGRMFITQPNARSGLAAALKECCEAIGVTFNVGEGVSLEEWPNIRSSYGKNVGEAMSSFAVIKPSKRHPNSAGSSRNLILTQQHLLETDAVGGGIISVRDLKTVYALVRVSKSKALRIEYNDNSSRTYMSSDRDALACSLLDAALCVGNVDVCVTEGVSDGFRLLPRGVREVVDKKGGLMEAFFGPDTIEAWHLKRLGRVASSCLNLSSTSLLSQPDPTSNTILCVPEVVTASLEFNSNVPPEGISPGTDKKAVTNTLTPVIRLLGLLTKIKALDKSDSYTPAQQQAAEEASSTLLQSVFRICKCVFGFQYFLETEEVLTVMAELLNAREQFTAFWAVKVLGVMVACPFSPRNKEQEFVNKQVLLAPPSIRETLVQILIGGDGGWGKVNLTEEIIPGYEPPPTPPTLPPPQPTQPLVGPDGQPLPPGQQQVAAAPPPPPPPPPPPTHLVATLEHSDNSDPVASKKMSTLLMMAVSELLESVLCSSHDTTAPERFEMLNQSLSEGYGSLMEMLRSPCALVVENAALLLQMIVSHRPQISLLVRDAALSSATLLRHFYNGIFSPSGGQRFLSRYLVTLWMSGEPNCPEKQLLKRMLPSGFIPYLKMPPLSNLELENLDEMEAGGIESTNTFGRLSTSEETPLGDASGTNISRLRQRIQLANEKTGEKAGAIFLENFRIIFHVITQDHALPDLLWNQQTRRELRISLEQELASIERESDIRGGGGRVAWNHQQYSVSYPSLKDEVRVGNVYMRLWLEAGDGFIKTWDEPVRLFELLFRRLLCDMDRDTKITNMCIRCLERLYAFHINTIGNFEDVMILVRSMALTSSVETQHRFLSLLAVLLGVTKDEELNAKVGVNSGNAEQLLNSESITQLSQYVAWGHVNGAQIGNMLGRASVGENMITDGTDVGPQGYAKKEGAADDKDAPRKPADSACPKVWFVAPAGSIPPPANKIRGPFRVSELRQFMDTGDLHPRALVTAAHVEDYGEEGDSVGTATESSIDTGKWKHIEDVWQLRWQLLTQGEGVYTPSEISLIAIKALTRLVDMHRSVDYRGVPYHPIPIAKKILCGLDSEKGLNGRDSLFVISQAMLCNDSKIVESTATLLHKLMMHNEEACSKLYLTGVFMFAVGYTGSNYHAISNLLAECHLKQNFRSGFAAAANESEIPLKERSILGNLLPEGMLWVLLNYGPERFTEIFVGDFNTPEVIWNFKMRKHLVEMIQQHLGDFPKRIWQNTCSKYEYCPIPGIAYQQLENEIFCHNYYLSNLCDEVRFPDWPIAEPVEVLRSCLEEWKKEMKRDTVKEEDACEDARKVLGLKGGDGQAELRKSYRALARKFHPDKNPAGRDQFEKIQAAYELLLPVVEKGGKIVGGEGGDEVEEEEGNMSVGEDDGSAAGLVGGMAGLSAIGLLLKTQVILCKRHGEEIGAYKYPAYGMLMEVLKVVKDDCLLKPRRAEFVRTGCELVYQTCLVSPLNAEELVLNSGIVILEELLDFYISSWKECESKGDKVASAPVRLEIITHIIHTLAGVCWFESGRNAILSLEDPTRLCENWRRCCDGIYWGDAPMVKKFALEGLANMARDAALQTLIVGSGMVWSLTRCLLMYDPTMEGVDIDNHDQINQQMSQAASNTHAILACRALGMLSGVMRDDLATPANPDLQRCLRKLLTKPLAKLLRQSRPGDLLRALNSNVETPTRIWNVKMRGELLTFLDKMEEGRDEAGFRTMVEELGGCKEFKFSNLADEVVIGGIYVRVFVGLGGGREGIKDIDNEAAFCRALLRFVDLSLKGGKIEEEDEGKDENEDEEDREERNLWHPVSDPRFTMGVTALKLLVLVEGLVDDVLCENNGKACGTLLSLLELPDASEAFDLASDILGLLSPKQQFADACKNQVWRLLRVLEKREGAGEGSDEGGAGESQTAEEGDAASKSAKKIAKRQQKGWQILEALASTPSVALALTETSGWLELLGICVGYNKFSVAYASREGATKALGRLLWDPKTGTVATPLISRFLPETLVVAMKEGTSGFLSIYDGEAENPELIWDSEMRGELRTGIGGVLDEMFKNREEERGGEGGGKWSISPGFEVKYAKLLDELFVGGVYVRLFLEEPTFNLRNPGGFLELLCKRWEEELGVITGSGGSVAAAAGGGQGEGQLTAAKQDVLNLCTSAAVYLCKLRGPLCDKLASWGTVSKAVDFIRAALSKGMIGTCLVSAVRLLHVAATRRVNVEAVGLVANEFVSLLSQAITSGGKADASGAKPLHQDAAFMIEILLRVYTDALGDVNNPFAAAPAPAPAAQEDPFGMGGEGGAEGGVHDARTAPDPAMVALEKSKTAPGAPGSAHSRAALLTAVQVNGTLSFLVSDVLENSTANSVMDPASLKVHSVDLLKLLSKDPGFGDLFALTLDQLPAWKKYSTQDHSLFITGTQQTADYFLTDGGAKDRKLLTSGP</sequence>
<dbReference type="SUPFAM" id="SSF46565">
    <property type="entry name" value="Chaperone J-domain"/>
    <property type="match status" value="1"/>
</dbReference>
<evidence type="ECO:0000259" key="2">
    <source>
        <dbReference type="PROSITE" id="PS50076"/>
    </source>
</evidence>
<dbReference type="GO" id="GO:2000641">
    <property type="term" value="P:regulation of early endosome to late endosome transport"/>
    <property type="evidence" value="ECO:0007669"/>
    <property type="project" value="InterPro"/>
</dbReference>
<dbReference type="InterPro" id="IPR001623">
    <property type="entry name" value="DnaJ_domain"/>
</dbReference>
<dbReference type="InterPro" id="IPR044978">
    <property type="entry name" value="GRV2/DNAJC13"/>
</dbReference>
<feature type="domain" description="J" evidence="2">
    <location>
        <begin position="1494"/>
        <end position="1548"/>
    </location>
</feature>
<dbReference type="SUPFAM" id="SSF48371">
    <property type="entry name" value="ARM repeat"/>
    <property type="match status" value="1"/>
</dbReference>
<feature type="compositionally biased region" description="Acidic residues" evidence="1">
    <location>
        <begin position="1973"/>
        <end position="1988"/>
    </location>
</feature>
<dbReference type="PANTHER" id="PTHR36983">
    <property type="entry name" value="DNAJ HOMOLOG SUBFAMILY C MEMBER 13"/>
    <property type="match status" value="1"/>
</dbReference>
<keyword evidence="4" id="KW-1185">Reference proteome</keyword>